<dbReference type="HOGENOM" id="CLU_2902293_0_0_9"/>
<dbReference type="Proteomes" id="UP000001502">
    <property type="component" value="Chromosome"/>
</dbReference>
<evidence type="ECO:0000313" key="1">
    <source>
        <dbReference type="EMBL" id="AEH57038.1"/>
    </source>
</evidence>
<organism evidence="1 2">
    <name type="scientific">Streptococcus parasanguinis (strain ATCC 15912 / DSM 6778 / CIP 104372 / LMG 14537)</name>
    <dbReference type="NCBI Taxonomy" id="760570"/>
    <lineage>
        <taxon>Bacteria</taxon>
        <taxon>Bacillati</taxon>
        <taxon>Bacillota</taxon>
        <taxon>Bacilli</taxon>
        <taxon>Lactobacillales</taxon>
        <taxon>Streptococcaceae</taxon>
        <taxon>Streptococcus</taxon>
    </lineage>
</organism>
<evidence type="ECO:0000313" key="2">
    <source>
        <dbReference type="Proteomes" id="UP000001502"/>
    </source>
</evidence>
<accession>F8DIP6</accession>
<name>F8DIP6_STREP</name>
<dbReference type="KEGG" id="scp:HMPREF0833_12007"/>
<reference evidence="2" key="1">
    <citation type="submission" date="2011-06" db="EMBL/GenBank/DDBJ databases">
        <title>Complete sequence of Streptococcus parasanguinis strain ATCC 15912.</title>
        <authorList>
            <person name="Muzny D."/>
            <person name="Qin X."/>
            <person name="Buhay C."/>
            <person name="Dugan-Rocha S."/>
            <person name="Ding Y."/>
            <person name="Chen G."/>
            <person name="Hawes A."/>
            <person name="Holder M."/>
            <person name="Jhangiani S."/>
            <person name="Johnson A."/>
            <person name="Khan Z."/>
            <person name="Li Z."/>
            <person name="Liu W."/>
            <person name="Liu X."/>
            <person name="Perez L."/>
            <person name="Shen H."/>
            <person name="Wang Q."/>
            <person name="Watt J."/>
            <person name="Xi L."/>
            <person name="Xin Y."/>
            <person name="Zhou J."/>
            <person name="Deng J."/>
            <person name="Jiang H."/>
            <person name="Liu Y."/>
            <person name="Qu J."/>
            <person name="Song X.-Z."/>
            <person name="Zhang L."/>
            <person name="Villasana D."/>
            <person name="Johnson A."/>
            <person name="Liu J."/>
            <person name="Liyanage D."/>
            <person name="Lorensuhewa L."/>
            <person name="Robinson T."/>
            <person name="Song A."/>
            <person name="Song B.-B."/>
            <person name="Dinh H."/>
            <person name="Thornton R."/>
            <person name="Coyle M."/>
            <person name="Francisco L."/>
            <person name="Jackson L."/>
            <person name="Javaid M."/>
            <person name="Korchina V."/>
            <person name="Kovar C."/>
            <person name="Mata R."/>
            <person name="Mathew T."/>
            <person name="Ngo R."/>
            <person name="Nguyen L."/>
            <person name="Nguyen N."/>
            <person name="Okwuonu G."/>
            <person name="Ongeri F."/>
            <person name="Pham C."/>
            <person name="Simmons D."/>
            <person name="Wilczek-Boney K."/>
            <person name="Hale W."/>
            <person name="Jakkamsetti A."/>
            <person name="Pham P."/>
            <person name="Ruth R."/>
            <person name="San Lucas F."/>
            <person name="Warren J."/>
            <person name="Zhang J."/>
            <person name="Zhao Z."/>
            <person name="Zhou C."/>
            <person name="Zhu D."/>
            <person name="Lee S."/>
            <person name="Bess C."/>
            <person name="Blankenburg K."/>
            <person name="Forbes L."/>
            <person name="Fu Q."/>
            <person name="Gubbala S."/>
            <person name="Hirani K."/>
            <person name="Jayaseelan J.C."/>
            <person name="Lara F."/>
            <person name="Munidasa M."/>
            <person name="Palculict T."/>
            <person name="Patil S."/>
            <person name="Pu L.-L."/>
            <person name="Saada N."/>
            <person name="Tang L."/>
            <person name="Weissenberger G."/>
            <person name="Zhu Y."/>
            <person name="Hemphill L."/>
            <person name="Shang Y."/>
            <person name="Youmans B."/>
            <person name="Ayvaz T."/>
            <person name="Ross M."/>
            <person name="Santibanez J."/>
            <person name="Aqrawi P."/>
            <person name="Gross S."/>
            <person name="Joshi V."/>
            <person name="Fowler G."/>
            <person name="Nazareth L."/>
            <person name="Reid J."/>
            <person name="Worley K."/>
            <person name="Petrosino J."/>
            <person name="Highlander S."/>
            <person name="Gibbs R."/>
        </authorList>
    </citation>
    <scope>NUCLEOTIDE SEQUENCE [LARGE SCALE GENOMIC DNA]</scope>
    <source>
        <strain evidence="2">ATCC 15912 / DSM 6778 / CIP 104372 / LMG 14537</strain>
    </source>
</reference>
<proteinExistence type="predicted"/>
<sequence length="62" mass="6936">MSRHTILGKDYNRKESGTEIGNSLEFDFCPTSAQLSRAVKADEISVVEPTQPLRLARQSKNN</sequence>
<protein>
    <submittedName>
        <fullName evidence="1">Uncharacterized protein</fullName>
    </submittedName>
</protein>
<dbReference type="EMBL" id="CP002843">
    <property type="protein sequence ID" value="AEH57038.1"/>
    <property type="molecule type" value="Genomic_DNA"/>
</dbReference>
<dbReference type="AlphaFoldDB" id="F8DIP6"/>
<gene>
    <name evidence="1" type="ordered locus">HMPREF0833_12007</name>
</gene>